<sequence length="69" mass="7247">MPKVGVGRYSSATQASAARGGRDSGGVIRGSLGSSRRGCSEATCRGTNEAFRRRACKRTQEAEGGKPWD</sequence>
<protein>
    <submittedName>
        <fullName evidence="2">Uncharacterized protein</fullName>
    </submittedName>
</protein>
<evidence type="ECO:0000313" key="3">
    <source>
        <dbReference type="Proteomes" id="UP000287651"/>
    </source>
</evidence>
<evidence type="ECO:0000313" key="2">
    <source>
        <dbReference type="EMBL" id="RRT44064.1"/>
    </source>
</evidence>
<name>A0A426XX81_ENSVE</name>
<evidence type="ECO:0000256" key="1">
    <source>
        <dbReference type="SAM" id="MobiDB-lite"/>
    </source>
</evidence>
<dbReference type="Proteomes" id="UP000287651">
    <property type="component" value="Unassembled WGS sequence"/>
</dbReference>
<feature type="region of interest" description="Disordered" evidence="1">
    <location>
        <begin position="1"/>
        <end position="44"/>
    </location>
</feature>
<comment type="caution">
    <text evidence="2">The sequence shown here is derived from an EMBL/GenBank/DDBJ whole genome shotgun (WGS) entry which is preliminary data.</text>
</comment>
<proteinExistence type="predicted"/>
<dbReference type="AlphaFoldDB" id="A0A426XX81"/>
<dbReference type="EMBL" id="AMZH03016720">
    <property type="protein sequence ID" value="RRT44064.1"/>
    <property type="molecule type" value="Genomic_DNA"/>
</dbReference>
<gene>
    <name evidence="2" type="ORF">B296_00054901</name>
</gene>
<reference evidence="2 3" key="1">
    <citation type="journal article" date="2014" name="Agronomy (Basel)">
        <title>A Draft Genome Sequence for Ensete ventricosum, the Drought-Tolerant Tree Against Hunger.</title>
        <authorList>
            <person name="Harrison J."/>
            <person name="Moore K.A."/>
            <person name="Paszkiewicz K."/>
            <person name="Jones T."/>
            <person name="Grant M."/>
            <person name="Ambacheew D."/>
            <person name="Muzemil S."/>
            <person name="Studholme D.J."/>
        </authorList>
    </citation>
    <scope>NUCLEOTIDE SEQUENCE [LARGE SCALE GENOMIC DNA]</scope>
</reference>
<accession>A0A426XX81</accession>
<organism evidence="2 3">
    <name type="scientific">Ensete ventricosum</name>
    <name type="common">Abyssinian banana</name>
    <name type="synonym">Musa ensete</name>
    <dbReference type="NCBI Taxonomy" id="4639"/>
    <lineage>
        <taxon>Eukaryota</taxon>
        <taxon>Viridiplantae</taxon>
        <taxon>Streptophyta</taxon>
        <taxon>Embryophyta</taxon>
        <taxon>Tracheophyta</taxon>
        <taxon>Spermatophyta</taxon>
        <taxon>Magnoliopsida</taxon>
        <taxon>Liliopsida</taxon>
        <taxon>Zingiberales</taxon>
        <taxon>Musaceae</taxon>
        <taxon>Ensete</taxon>
    </lineage>
</organism>